<accession>K0IZY8</accession>
<dbReference type="Pfam" id="PF01717">
    <property type="entry name" value="Meth_synt_2"/>
    <property type="match status" value="2"/>
</dbReference>
<dbReference type="STRING" id="698758.AXY_19830"/>
<dbReference type="Gene3D" id="3.20.20.210">
    <property type="match status" value="1"/>
</dbReference>
<dbReference type="Proteomes" id="UP000006294">
    <property type="component" value="Chromosome"/>
</dbReference>
<dbReference type="PATRIC" id="fig|698758.3.peg.1986"/>
<dbReference type="NCBIfam" id="NF005085">
    <property type="entry name" value="PRK06520.1"/>
    <property type="match status" value="1"/>
</dbReference>
<keyword evidence="3" id="KW-1185">Reference proteome</keyword>
<evidence type="ECO:0000259" key="1">
    <source>
        <dbReference type="Pfam" id="PF01717"/>
    </source>
</evidence>
<organism evidence="2 3">
    <name type="scientific">Amphibacillus xylanus (strain ATCC 51415 / DSM 6626 / JCM 7361 / LMG 17667 / NBRC 15112 / Ep01)</name>
    <dbReference type="NCBI Taxonomy" id="698758"/>
    <lineage>
        <taxon>Bacteria</taxon>
        <taxon>Bacillati</taxon>
        <taxon>Bacillota</taxon>
        <taxon>Bacilli</taxon>
        <taxon>Bacillales</taxon>
        <taxon>Bacillaceae</taxon>
        <taxon>Amphibacillus</taxon>
    </lineage>
</organism>
<dbReference type="InterPro" id="IPR002629">
    <property type="entry name" value="Met_Synth_C/arc"/>
</dbReference>
<name>K0IZY8_AMPXN</name>
<evidence type="ECO:0000313" key="3">
    <source>
        <dbReference type="Proteomes" id="UP000006294"/>
    </source>
</evidence>
<dbReference type="PANTHER" id="PTHR43844">
    <property type="entry name" value="METHIONINE SYNTHASE"/>
    <property type="match status" value="1"/>
</dbReference>
<feature type="domain" description="Cobalamin-independent methionine synthase MetE C-terminal/archaeal" evidence="1">
    <location>
        <begin position="159"/>
        <end position="360"/>
    </location>
</feature>
<dbReference type="CDD" id="cd03311">
    <property type="entry name" value="CIMS_C_terminal_like"/>
    <property type="match status" value="1"/>
</dbReference>
<proteinExistence type="predicted"/>
<dbReference type="InterPro" id="IPR038071">
    <property type="entry name" value="UROD/MetE-like_sf"/>
</dbReference>
<dbReference type="RefSeq" id="WP_015010701.1">
    <property type="nucleotide sequence ID" value="NC_018704.1"/>
</dbReference>
<evidence type="ECO:0000313" key="2">
    <source>
        <dbReference type="EMBL" id="BAM48115.1"/>
    </source>
</evidence>
<dbReference type="GO" id="GO:0003871">
    <property type="term" value="F:5-methyltetrahydropteroyltriglutamate-homocysteine S-methyltransferase activity"/>
    <property type="evidence" value="ECO:0007669"/>
    <property type="project" value="InterPro"/>
</dbReference>
<reference evidence="2 3" key="1">
    <citation type="submission" date="2011-01" db="EMBL/GenBank/DDBJ databases">
        <title>Whole genome sequence of Amphibacillus xylinus NBRC 15112.</title>
        <authorList>
            <person name="Nakazawa H."/>
            <person name="Katano Y."/>
            <person name="Nakamura S."/>
            <person name="Sasagawa M."/>
            <person name="Fukada J."/>
            <person name="Arai T."/>
            <person name="Sasakura N."/>
            <person name="Mochizuki D."/>
            <person name="Hosoyama A."/>
            <person name="Harada K."/>
            <person name="Horikawa H."/>
            <person name="Kato Y."/>
            <person name="Harada T."/>
            <person name="Sasaki K."/>
            <person name="Sekiguchi M."/>
            <person name="Hodoyama M."/>
            <person name="Nishiko R."/>
            <person name="Narita H."/>
            <person name="Hanamaki A."/>
            <person name="Hata C."/>
            <person name="Konno Y."/>
            <person name="Niimura Y."/>
            <person name="Yamazaki S."/>
            <person name="Fujita N."/>
        </authorList>
    </citation>
    <scope>NUCLEOTIDE SEQUENCE [LARGE SCALE GENOMIC DNA]</scope>
    <source>
        <strain evidence="3">ATCC 51415 / DSM 6626 / JCM 7361 / LMG 17667 / NBRC 15112 / Ep01</strain>
    </source>
</reference>
<protein>
    <recommendedName>
        <fullName evidence="1">Cobalamin-independent methionine synthase MetE C-terminal/archaeal domain-containing protein</fullName>
    </recommendedName>
</protein>
<dbReference type="GO" id="GO:0009086">
    <property type="term" value="P:methionine biosynthetic process"/>
    <property type="evidence" value="ECO:0007669"/>
    <property type="project" value="InterPro"/>
</dbReference>
<gene>
    <name evidence="2" type="ordered locus">AXY_19830</name>
</gene>
<dbReference type="SUPFAM" id="SSF51726">
    <property type="entry name" value="UROD/MetE-like"/>
    <property type="match status" value="1"/>
</dbReference>
<dbReference type="OrthoDB" id="6430685at2"/>
<dbReference type="AlphaFoldDB" id="K0IZY8"/>
<dbReference type="eggNOG" id="COG0620">
    <property type="taxonomic scope" value="Bacteria"/>
</dbReference>
<dbReference type="EMBL" id="AP012050">
    <property type="protein sequence ID" value="BAM48115.1"/>
    <property type="molecule type" value="Genomic_DNA"/>
</dbReference>
<dbReference type="GO" id="GO:0008270">
    <property type="term" value="F:zinc ion binding"/>
    <property type="evidence" value="ECO:0007669"/>
    <property type="project" value="InterPro"/>
</dbReference>
<feature type="domain" description="Cobalamin-independent methionine synthase MetE C-terminal/archaeal" evidence="1">
    <location>
        <begin position="12"/>
        <end position="69"/>
    </location>
</feature>
<dbReference type="PANTHER" id="PTHR43844:SF1">
    <property type="entry name" value="METHIONINE SYNTHASE"/>
    <property type="match status" value="1"/>
</dbReference>
<dbReference type="HOGENOM" id="CLU_058877_0_0_9"/>
<dbReference type="KEGG" id="axl:AXY_19830"/>
<sequence>MTIQAPFYADHVGSLLRPERLKQARKDYKTGKISLADLKQVELEEVTHVVEKQIEIGLEVVTDGEFRRDWWHLDFLENLIGIEGYVPDRGYSFKGVETEAYHVRNIGKISFNPEHPFINDFIELNKIVAGRAVVKQTIPSPNQLFREEIFNSEIYPDYEAYAVDIIQAYRDAIKAFYDAGVRYLQLDDVNFAVLASPEIDFDSGPYKREYLIELAVRVVNEILADKPEDLKVTTHICRGNYQSTYAFTGSYEYIAPTVFANEKVDGFFLEYDDERSGGFEPLKHIPHGGAKVVLGLITSKRGELEDVDEVKARIKEAAKYVPLEQLCLSPQCGFASTHHGNLLTEQDQWNKLEHVVKIAKEVWGK</sequence>